<keyword evidence="3" id="KW-1185">Reference proteome</keyword>
<dbReference type="Proteomes" id="UP001152759">
    <property type="component" value="Chromosome 4"/>
</dbReference>
<sequence length="198" mass="21816">MAQLSGIALMNKGSKPTKDSANPNEELVEDLWTLVFNLEEDEYDVFSNNWIKDDEEIERGVFNAKYPPENFNANVLAKRGQKYTDDWKTVTVKLIEENYRIGNVNSFLAINSVLLELCLIVEPRGFRGDPNSSRRCGPRRLNIASGEPSRSGDGGGSIANQSSVGRRCGSTMETRSRVAEEVEGSARSQGSPIIAGDV</sequence>
<evidence type="ECO:0000313" key="3">
    <source>
        <dbReference type="Proteomes" id="UP001152759"/>
    </source>
</evidence>
<gene>
    <name evidence="2" type="ORF">BEMITA_LOCUS7352</name>
</gene>
<organism evidence="2 3">
    <name type="scientific">Bemisia tabaci</name>
    <name type="common">Sweetpotato whitefly</name>
    <name type="synonym">Aleurodes tabaci</name>
    <dbReference type="NCBI Taxonomy" id="7038"/>
    <lineage>
        <taxon>Eukaryota</taxon>
        <taxon>Metazoa</taxon>
        <taxon>Ecdysozoa</taxon>
        <taxon>Arthropoda</taxon>
        <taxon>Hexapoda</taxon>
        <taxon>Insecta</taxon>
        <taxon>Pterygota</taxon>
        <taxon>Neoptera</taxon>
        <taxon>Paraneoptera</taxon>
        <taxon>Hemiptera</taxon>
        <taxon>Sternorrhyncha</taxon>
        <taxon>Aleyrodoidea</taxon>
        <taxon>Aleyrodidae</taxon>
        <taxon>Aleyrodinae</taxon>
        <taxon>Bemisia</taxon>
    </lineage>
</organism>
<feature type="region of interest" description="Disordered" evidence="1">
    <location>
        <begin position="129"/>
        <end position="198"/>
    </location>
</feature>
<evidence type="ECO:0000313" key="2">
    <source>
        <dbReference type="EMBL" id="CAH0388440.1"/>
    </source>
</evidence>
<proteinExistence type="predicted"/>
<protein>
    <submittedName>
        <fullName evidence="2">Uncharacterized protein</fullName>
    </submittedName>
</protein>
<name>A0A9P0ABT6_BEMTA</name>
<evidence type="ECO:0000256" key="1">
    <source>
        <dbReference type="SAM" id="MobiDB-lite"/>
    </source>
</evidence>
<accession>A0A9P0ABT6</accession>
<dbReference type="AlphaFoldDB" id="A0A9P0ABT6"/>
<dbReference type="EMBL" id="OU963865">
    <property type="protein sequence ID" value="CAH0388440.1"/>
    <property type="molecule type" value="Genomic_DNA"/>
</dbReference>
<reference evidence="2" key="1">
    <citation type="submission" date="2021-12" db="EMBL/GenBank/DDBJ databases">
        <authorList>
            <person name="King R."/>
        </authorList>
    </citation>
    <scope>NUCLEOTIDE SEQUENCE</scope>
</reference>